<dbReference type="InterPro" id="IPR005184">
    <property type="entry name" value="DUF306_Meta_HslJ"/>
</dbReference>
<dbReference type="PANTHER" id="PTHR35535">
    <property type="entry name" value="HEAT SHOCK PROTEIN HSLJ"/>
    <property type="match status" value="1"/>
</dbReference>
<organism evidence="2">
    <name type="scientific">marine sediment metagenome</name>
    <dbReference type="NCBI Taxonomy" id="412755"/>
    <lineage>
        <taxon>unclassified sequences</taxon>
        <taxon>metagenomes</taxon>
        <taxon>ecological metagenomes</taxon>
    </lineage>
</organism>
<protein>
    <recommendedName>
        <fullName evidence="1">DUF306 domain-containing protein</fullName>
    </recommendedName>
</protein>
<sequence>MDMICKRPQAIKLIRTKIQSIVFVLILSLVTSCGTQKNMVQNDQLYNATWQLEYISGPRIAFEGLFPDKKPEFKFDKGSNEVIGNSGCNGYSAPYTLNAKSISFGEPGPSTMMYCGQGEQQFRTMMKKINAYSFDADGKLNLMMNEVSMMRFKKVAN</sequence>
<dbReference type="InterPro" id="IPR053147">
    <property type="entry name" value="Hsp_HslJ-like"/>
</dbReference>
<gene>
    <name evidence="2" type="ORF">LCGC14_0670980</name>
</gene>
<dbReference type="PANTHER" id="PTHR35535:SF2">
    <property type="entry name" value="DUF306 DOMAIN-CONTAINING PROTEIN"/>
    <property type="match status" value="1"/>
</dbReference>
<dbReference type="Gene3D" id="2.40.128.270">
    <property type="match status" value="1"/>
</dbReference>
<dbReference type="AlphaFoldDB" id="A0A0F9QQZ1"/>
<reference evidence="2" key="1">
    <citation type="journal article" date="2015" name="Nature">
        <title>Complex archaea that bridge the gap between prokaryotes and eukaryotes.</title>
        <authorList>
            <person name="Spang A."/>
            <person name="Saw J.H."/>
            <person name="Jorgensen S.L."/>
            <person name="Zaremba-Niedzwiedzka K."/>
            <person name="Martijn J."/>
            <person name="Lind A.E."/>
            <person name="van Eijk R."/>
            <person name="Schleper C."/>
            <person name="Guy L."/>
            <person name="Ettema T.J."/>
        </authorList>
    </citation>
    <scope>NUCLEOTIDE SEQUENCE</scope>
</reference>
<dbReference type="Pfam" id="PF03724">
    <property type="entry name" value="META"/>
    <property type="match status" value="1"/>
</dbReference>
<proteinExistence type="predicted"/>
<comment type="caution">
    <text evidence="2">The sequence shown here is derived from an EMBL/GenBank/DDBJ whole genome shotgun (WGS) entry which is preliminary data.</text>
</comment>
<evidence type="ECO:0000313" key="2">
    <source>
        <dbReference type="EMBL" id="KKN46645.1"/>
    </source>
</evidence>
<feature type="domain" description="DUF306" evidence="1">
    <location>
        <begin position="43"/>
        <end position="152"/>
    </location>
</feature>
<dbReference type="InterPro" id="IPR038670">
    <property type="entry name" value="HslJ-like_sf"/>
</dbReference>
<dbReference type="EMBL" id="LAZR01001320">
    <property type="protein sequence ID" value="KKN46645.1"/>
    <property type="molecule type" value="Genomic_DNA"/>
</dbReference>
<name>A0A0F9QQZ1_9ZZZZ</name>
<evidence type="ECO:0000259" key="1">
    <source>
        <dbReference type="Pfam" id="PF03724"/>
    </source>
</evidence>
<accession>A0A0F9QQZ1</accession>
<dbReference type="PROSITE" id="PS51257">
    <property type="entry name" value="PROKAR_LIPOPROTEIN"/>
    <property type="match status" value="1"/>
</dbReference>